<dbReference type="InterPro" id="IPR034415">
    <property type="entry name" value="CsdA_RRM"/>
</dbReference>
<dbReference type="PROSITE" id="PS51195">
    <property type="entry name" value="Q_MOTIF"/>
    <property type="match status" value="1"/>
</dbReference>
<feature type="region of interest" description="Disordered" evidence="10">
    <location>
        <begin position="439"/>
        <end position="464"/>
    </location>
</feature>
<dbReference type="CDD" id="cd12499">
    <property type="entry name" value="RRM_EcCsdA_like"/>
    <property type="match status" value="1"/>
</dbReference>
<dbReference type="InterPro" id="IPR028618">
    <property type="entry name" value="DEAD_helicase_DeaD"/>
</dbReference>
<comment type="subcellular location">
    <subcellularLocation>
        <location evidence="8">Cytoplasm</location>
    </subcellularLocation>
</comment>
<evidence type="ECO:0000256" key="5">
    <source>
        <dbReference type="ARBA" id="ARBA00022840"/>
    </source>
</evidence>
<evidence type="ECO:0000259" key="12">
    <source>
        <dbReference type="PROSITE" id="PS51194"/>
    </source>
</evidence>
<proteinExistence type="inferred from homology"/>
<feature type="domain" description="Helicase ATP-binding" evidence="11">
    <location>
        <begin position="39"/>
        <end position="210"/>
    </location>
</feature>
<dbReference type="EC" id="3.6.4.13" evidence="8"/>
<evidence type="ECO:0000259" key="13">
    <source>
        <dbReference type="PROSITE" id="PS51195"/>
    </source>
</evidence>
<dbReference type="Pfam" id="PF25399">
    <property type="entry name" value="DeaD_dimer"/>
    <property type="match status" value="1"/>
</dbReference>
<evidence type="ECO:0000259" key="11">
    <source>
        <dbReference type="PROSITE" id="PS51192"/>
    </source>
</evidence>
<dbReference type="SMART" id="SM00490">
    <property type="entry name" value="HELICc"/>
    <property type="match status" value="1"/>
</dbReference>
<gene>
    <name evidence="8 14" type="primary">deaD</name>
    <name evidence="8" type="synonym">csdA</name>
    <name evidence="14" type="ORF">MSZNOR_3838</name>
</gene>
<comment type="function">
    <text evidence="8">DEAD-box RNA helicase involved in various cellular processes at low temperature, including ribosome biogenesis, mRNA degradation and translation initiation.</text>
</comment>
<evidence type="ECO:0000256" key="1">
    <source>
        <dbReference type="ARBA" id="ARBA00022490"/>
    </source>
</evidence>
<dbReference type="GO" id="GO:0003724">
    <property type="term" value="F:RNA helicase activity"/>
    <property type="evidence" value="ECO:0007669"/>
    <property type="project" value="UniProtKB-EC"/>
</dbReference>
<evidence type="ECO:0000256" key="8">
    <source>
        <dbReference type="HAMAP-Rule" id="MF_00964"/>
    </source>
</evidence>
<dbReference type="CDD" id="cd18787">
    <property type="entry name" value="SF2_C_DEAD"/>
    <property type="match status" value="1"/>
</dbReference>
<dbReference type="InterPro" id="IPR050547">
    <property type="entry name" value="DEAD_box_RNA_helicases"/>
</dbReference>
<dbReference type="InterPro" id="IPR027417">
    <property type="entry name" value="P-loop_NTPase"/>
</dbReference>
<dbReference type="InterPro" id="IPR000629">
    <property type="entry name" value="RNA-helicase_DEAD-box_CS"/>
</dbReference>
<reference evidence="14 15" key="1">
    <citation type="submission" date="2023-03" db="EMBL/GenBank/DDBJ databases">
        <authorList>
            <person name="Pearce D."/>
        </authorList>
    </citation>
    <scope>NUCLEOTIDE SEQUENCE [LARGE SCALE GENOMIC DNA]</scope>
    <source>
        <strain evidence="14">Msz</strain>
    </source>
</reference>
<name>A0ABN8XC98_9GAMM</name>
<feature type="compositionally biased region" description="Basic and acidic residues" evidence="10">
    <location>
        <begin position="450"/>
        <end position="461"/>
    </location>
</feature>
<evidence type="ECO:0000256" key="2">
    <source>
        <dbReference type="ARBA" id="ARBA00022741"/>
    </source>
</evidence>
<feature type="short sequence motif" description="Q motif" evidence="9">
    <location>
        <begin position="8"/>
        <end position="36"/>
    </location>
</feature>
<evidence type="ECO:0000313" key="14">
    <source>
        <dbReference type="EMBL" id="CAI8920876.1"/>
    </source>
</evidence>
<dbReference type="InterPro" id="IPR044742">
    <property type="entry name" value="DEAD/DEAH_RhlB"/>
</dbReference>
<dbReference type="RefSeq" id="WP_026609367.1">
    <property type="nucleotide sequence ID" value="NZ_OX458333.1"/>
</dbReference>
<dbReference type="Proteomes" id="UP001162030">
    <property type="component" value="Chromosome"/>
</dbReference>
<keyword evidence="15" id="KW-1185">Reference proteome</keyword>
<dbReference type="SUPFAM" id="SSF52540">
    <property type="entry name" value="P-loop containing nucleoside triphosphate hydrolases"/>
    <property type="match status" value="1"/>
</dbReference>
<dbReference type="Gene3D" id="3.30.70.330">
    <property type="match status" value="1"/>
</dbReference>
<evidence type="ECO:0000256" key="10">
    <source>
        <dbReference type="SAM" id="MobiDB-lite"/>
    </source>
</evidence>
<dbReference type="HAMAP" id="MF_00964">
    <property type="entry name" value="DEAD_helicase_DeaD"/>
    <property type="match status" value="1"/>
</dbReference>
<evidence type="ECO:0000256" key="9">
    <source>
        <dbReference type="PROSITE-ProRule" id="PRU00552"/>
    </source>
</evidence>
<comment type="similarity">
    <text evidence="8">Belongs to the DEAD box helicase family. DeaD/CsdA subfamily.</text>
</comment>
<dbReference type="InterPro" id="IPR005580">
    <property type="entry name" value="DbpA/CsdA_RNA-bd_dom"/>
</dbReference>
<dbReference type="InterPro" id="IPR014001">
    <property type="entry name" value="Helicase_ATP-bd"/>
</dbReference>
<feature type="region of interest" description="Disordered" evidence="10">
    <location>
        <begin position="539"/>
        <end position="582"/>
    </location>
</feature>
<evidence type="ECO:0000256" key="3">
    <source>
        <dbReference type="ARBA" id="ARBA00022801"/>
    </source>
</evidence>
<dbReference type="SMART" id="SM00487">
    <property type="entry name" value="DEXDc"/>
    <property type="match status" value="1"/>
</dbReference>
<dbReference type="EMBL" id="OX458333">
    <property type="protein sequence ID" value="CAI8920876.1"/>
    <property type="molecule type" value="Genomic_DNA"/>
</dbReference>
<dbReference type="GO" id="GO:0016787">
    <property type="term" value="F:hydrolase activity"/>
    <property type="evidence" value="ECO:0007669"/>
    <property type="project" value="UniProtKB-KW"/>
</dbReference>
<dbReference type="PANTHER" id="PTHR47963:SF8">
    <property type="entry name" value="ATP-DEPENDENT RNA HELICASE DEAD"/>
    <property type="match status" value="1"/>
</dbReference>
<dbReference type="CDD" id="cd00268">
    <property type="entry name" value="DEADc"/>
    <property type="match status" value="1"/>
</dbReference>
<evidence type="ECO:0000256" key="6">
    <source>
        <dbReference type="ARBA" id="ARBA00022884"/>
    </source>
</evidence>
<evidence type="ECO:0000256" key="4">
    <source>
        <dbReference type="ARBA" id="ARBA00022806"/>
    </source>
</evidence>
<keyword evidence="3 8" id="KW-0378">Hydrolase</keyword>
<keyword evidence="2 8" id="KW-0547">Nucleotide-binding</keyword>
<dbReference type="Pfam" id="PF00270">
    <property type="entry name" value="DEAD"/>
    <property type="match status" value="1"/>
</dbReference>
<keyword evidence="4 8" id="KW-0347">Helicase</keyword>
<evidence type="ECO:0000313" key="15">
    <source>
        <dbReference type="Proteomes" id="UP001162030"/>
    </source>
</evidence>
<dbReference type="InterPro" id="IPR057325">
    <property type="entry name" value="DeaD_dimer"/>
</dbReference>
<feature type="compositionally biased region" description="Polar residues" evidence="10">
    <location>
        <begin position="567"/>
        <end position="582"/>
    </location>
</feature>
<feature type="domain" description="Helicase C-terminal" evidence="12">
    <location>
        <begin position="234"/>
        <end position="382"/>
    </location>
</feature>
<organism evidence="14 15">
    <name type="scientific">Methylocaldum szegediense</name>
    <dbReference type="NCBI Taxonomy" id="73780"/>
    <lineage>
        <taxon>Bacteria</taxon>
        <taxon>Pseudomonadati</taxon>
        <taxon>Pseudomonadota</taxon>
        <taxon>Gammaproteobacteria</taxon>
        <taxon>Methylococcales</taxon>
        <taxon>Methylococcaceae</taxon>
        <taxon>Methylocaldum</taxon>
    </lineage>
</organism>
<dbReference type="Pfam" id="PF00271">
    <property type="entry name" value="Helicase_C"/>
    <property type="match status" value="1"/>
</dbReference>
<sequence length="582" mass="64826">MTSSTSISSFEQLAIAQPVLRALREIGYEAPSPIQAQSIPHLLEGKDLLGQAQTGTGKTAAFAIPVLTRIDLSRRVPQALVLAPTRELAIQVAEAFQTYARHLDGFHILPVYGGQGMGSQLRQLARGVHVVVGTPGRVMDHLRRGTLSLNHLTTLVLDEADEMLRMGFIEDVEWILEQTPPHRQIALFSATMPEVIRKIANRHLNNAVEVKIKAKTATVDAINQRYWLVSGVQKLEALTRILDTEDFDAMIIFVRTKTETVELAEKLEARGHEAAALNGDMSQGLREKVIDRLRKGTLDIVVATDVAARGLDVERVTHVVNYDIPYDSEAYIHRIGRTGRAGRKGKAILFVAPRERRMLRTIEQTTRQSIQQMRLPTLQDIADRRIEQLKAQLVQALDDQDVSFYRDLVDKFVAEGIGDATDIAAALAYLMHRERPLQALEEPEPPVPGHARERSREKTRPESGLLRYSLAVGREHGVQPKDIVGAIANETGLSPRLIGQIKLFDAYSTVELPADLPDDFFRLLKKTWVKNQRLNLQLLDNSGRKPHRKSTTAEAGKSGKLGRPKASSENKSAAQRRPTNQL</sequence>
<dbReference type="PROSITE" id="PS00039">
    <property type="entry name" value="DEAD_ATP_HELICASE"/>
    <property type="match status" value="1"/>
</dbReference>
<comment type="catalytic activity">
    <reaction evidence="8">
        <text>ATP + H2O = ADP + phosphate + H(+)</text>
        <dbReference type="Rhea" id="RHEA:13065"/>
        <dbReference type="ChEBI" id="CHEBI:15377"/>
        <dbReference type="ChEBI" id="CHEBI:15378"/>
        <dbReference type="ChEBI" id="CHEBI:30616"/>
        <dbReference type="ChEBI" id="CHEBI:43474"/>
        <dbReference type="ChEBI" id="CHEBI:456216"/>
        <dbReference type="EC" id="3.6.4.13"/>
    </reaction>
</comment>
<dbReference type="Pfam" id="PF03880">
    <property type="entry name" value="DbpA"/>
    <property type="match status" value="1"/>
</dbReference>
<feature type="domain" description="DEAD-box RNA helicase Q" evidence="13">
    <location>
        <begin position="8"/>
        <end position="36"/>
    </location>
</feature>
<keyword evidence="5 8" id="KW-0067">ATP-binding</keyword>
<dbReference type="PANTHER" id="PTHR47963">
    <property type="entry name" value="DEAD-BOX ATP-DEPENDENT RNA HELICASE 47, MITOCHONDRIAL"/>
    <property type="match status" value="1"/>
</dbReference>
<keyword evidence="7 8" id="KW-0346">Stress response</keyword>
<dbReference type="InterPro" id="IPR012677">
    <property type="entry name" value="Nucleotide-bd_a/b_plait_sf"/>
</dbReference>
<evidence type="ECO:0000256" key="7">
    <source>
        <dbReference type="ARBA" id="ARBA00023016"/>
    </source>
</evidence>
<keyword evidence="6 8" id="KW-0694">RNA-binding</keyword>
<dbReference type="Gene3D" id="3.40.50.300">
    <property type="entry name" value="P-loop containing nucleotide triphosphate hydrolases"/>
    <property type="match status" value="2"/>
</dbReference>
<dbReference type="PROSITE" id="PS51192">
    <property type="entry name" value="HELICASE_ATP_BIND_1"/>
    <property type="match status" value="1"/>
</dbReference>
<dbReference type="InterPro" id="IPR011545">
    <property type="entry name" value="DEAD/DEAH_box_helicase_dom"/>
</dbReference>
<dbReference type="PROSITE" id="PS51194">
    <property type="entry name" value="HELICASE_CTER"/>
    <property type="match status" value="1"/>
</dbReference>
<dbReference type="InterPro" id="IPR001650">
    <property type="entry name" value="Helicase_C-like"/>
</dbReference>
<keyword evidence="1 8" id="KW-0963">Cytoplasm</keyword>
<dbReference type="InterPro" id="IPR014014">
    <property type="entry name" value="RNA_helicase_DEAD_Q_motif"/>
</dbReference>
<protein>
    <recommendedName>
        <fullName evidence="8">ATP-dependent RNA helicase DeaD</fullName>
        <ecNumber evidence="8">3.6.4.13</ecNumber>
    </recommendedName>
    <alternativeName>
        <fullName evidence="8">Cold-shock DEAD box protein A</fullName>
    </alternativeName>
</protein>
<accession>A0ABN8XC98</accession>